<dbReference type="Gene3D" id="3.90.79.10">
    <property type="entry name" value="Nucleoside Triphosphate Pyrophosphohydrolase"/>
    <property type="match status" value="1"/>
</dbReference>
<dbReference type="InterPro" id="IPR000086">
    <property type="entry name" value="NUDIX_hydrolase_dom"/>
</dbReference>
<evidence type="ECO:0000313" key="6">
    <source>
        <dbReference type="Proteomes" id="UP000823486"/>
    </source>
</evidence>
<proteinExistence type="inferred from homology"/>
<dbReference type="InterPro" id="IPR020476">
    <property type="entry name" value="Nudix_hydrolase"/>
</dbReference>
<comment type="caution">
    <text evidence="5">The sequence shown here is derived from an EMBL/GenBank/DDBJ whole genome shotgun (WGS) entry which is preliminary data.</text>
</comment>
<dbReference type="RefSeq" id="WP_204538924.1">
    <property type="nucleotide sequence ID" value="NZ_JAFBFI010000002.1"/>
</dbReference>
<dbReference type="PRINTS" id="PR00502">
    <property type="entry name" value="NUDIXFAMILY"/>
</dbReference>
<comment type="cofactor">
    <cofactor evidence="1">
        <name>Mg(2+)</name>
        <dbReference type="ChEBI" id="CHEBI:18420"/>
    </cofactor>
</comment>
<dbReference type="Proteomes" id="UP000823486">
    <property type="component" value="Unassembled WGS sequence"/>
</dbReference>
<reference evidence="5 6" key="1">
    <citation type="submission" date="2021-01" db="EMBL/GenBank/DDBJ databases">
        <title>Genomic Encyclopedia of Type Strains, Phase IV (KMG-IV): sequencing the most valuable type-strain genomes for metagenomic binning, comparative biology and taxonomic classification.</title>
        <authorList>
            <person name="Goeker M."/>
        </authorList>
    </citation>
    <scope>NUCLEOTIDE SEQUENCE [LARGE SCALE GENOMIC DNA]</scope>
    <source>
        <strain evidence="5 6">DSM 105482</strain>
    </source>
</reference>
<dbReference type="SUPFAM" id="SSF55811">
    <property type="entry name" value="Nudix"/>
    <property type="match status" value="1"/>
</dbReference>
<accession>A0ABS2QEL4</accession>
<keyword evidence="6" id="KW-1185">Reference proteome</keyword>
<feature type="domain" description="Nudix hydrolase" evidence="4">
    <location>
        <begin position="1"/>
        <end position="130"/>
    </location>
</feature>
<comment type="similarity">
    <text evidence="3">Belongs to the Nudix hydrolase family.</text>
</comment>
<dbReference type="EMBL" id="JAFBFI010000002">
    <property type="protein sequence ID" value="MBM7691435.1"/>
    <property type="molecule type" value="Genomic_DNA"/>
</dbReference>
<evidence type="ECO:0000256" key="3">
    <source>
        <dbReference type="RuleBase" id="RU003476"/>
    </source>
</evidence>
<dbReference type="PROSITE" id="PS51462">
    <property type="entry name" value="NUDIX"/>
    <property type="match status" value="1"/>
</dbReference>
<dbReference type="CDD" id="cd04669">
    <property type="entry name" value="NUDIX_Hydrolase"/>
    <property type="match status" value="1"/>
</dbReference>
<sequence>MRNRGSVIIIENHRIALIKRERDRCVYYVFPGGGIEAGESPSAAAKREAFEELGVSVLIKELFGTAEYNGTQYFFLAHSTGGDFGTGQGQEFFDSGRGRGTYKPIWVEINSLSSLDVRPRQITEKILKYYGNGCYR</sequence>
<dbReference type="InterPro" id="IPR020084">
    <property type="entry name" value="NUDIX_hydrolase_CS"/>
</dbReference>
<protein>
    <submittedName>
        <fullName evidence="5">ADP-ribose pyrophosphatase YjhB (NUDIX family)</fullName>
    </submittedName>
</protein>
<evidence type="ECO:0000313" key="5">
    <source>
        <dbReference type="EMBL" id="MBM7691435.1"/>
    </source>
</evidence>
<gene>
    <name evidence="5" type="ORF">JOC77_000840</name>
</gene>
<name>A0ABS2QEL4_9BACI</name>
<keyword evidence="2 3" id="KW-0378">Hydrolase</keyword>
<evidence type="ECO:0000256" key="1">
    <source>
        <dbReference type="ARBA" id="ARBA00001946"/>
    </source>
</evidence>
<dbReference type="PANTHER" id="PTHR43046:SF14">
    <property type="entry name" value="MUTT_NUDIX FAMILY PROTEIN"/>
    <property type="match status" value="1"/>
</dbReference>
<dbReference type="Pfam" id="PF00293">
    <property type="entry name" value="NUDIX"/>
    <property type="match status" value="1"/>
</dbReference>
<dbReference type="InterPro" id="IPR015797">
    <property type="entry name" value="NUDIX_hydrolase-like_dom_sf"/>
</dbReference>
<dbReference type="PANTHER" id="PTHR43046">
    <property type="entry name" value="GDP-MANNOSE MANNOSYL HYDROLASE"/>
    <property type="match status" value="1"/>
</dbReference>
<evidence type="ECO:0000259" key="4">
    <source>
        <dbReference type="PROSITE" id="PS51462"/>
    </source>
</evidence>
<organism evidence="5 6">
    <name type="scientific">Peribacillus deserti</name>
    <dbReference type="NCBI Taxonomy" id="673318"/>
    <lineage>
        <taxon>Bacteria</taxon>
        <taxon>Bacillati</taxon>
        <taxon>Bacillota</taxon>
        <taxon>Bacilli</taxon>
        <taxon>Bacillales</taxon>
        <taxon>Bacillaceae</taxon>
        <taxon>Peribacillus</taxon>
    </lineage>
</organism>
<dbReference type="PROSITE" id="PS00893">
    <property type="entry name" value="NUDIX_BOX"/>
    <property type="match status" value="1"/>
</dbReference>
<evidence type="ECO:0000256" key="2">
    <source>
        <dbReference type="ARBA" id="ARBA00022801"/>
    </source>
</evidence>